<dbReference type="InterPro" id="IPR056251">
    <property type="entry name" value="Arm_rpt_dom"/>
</dbReference>
<accession>A0A197KDM1</accession>
<organism evidence="2 3">
    <name type="scientific">Linnemannia elongata AG-77</name>
    <dbReference type="NCBI Taxonomy" id="1314771"/>
    <lineage>
        <taxon>Eukaryota</taxon>
        <taxon>Fungi</taxon>
        <taxon>Fungi incertae sedis</taxon>
        <taxon>Mucoromycota</taxon>
        <taxon>Mortierellomycotina</taxon>
        <taxon>Mortierellomycetes</taxon>
        <taxon>Mortierellales</taxon>
        <taxon>Mortierellaceae</taxon>
        <taxon>Linnemannia</taxon>
    </lineage>
</organism>
<proteinExistence type="predicted"/>
<reference evidence="2 3" key="1">
    <citation type="submission" date="2016-05" db="EMBL/GenBank/DDBJ databases">
        <title>Genome sequencing reveals origins of a unique bacterial endosymbiosis in the earliest lineages of terrestrial Fungi.</title>
        <authorList>
            <consortium name="DOE Joint Genome Institute"/>
            <person name="Uehling J."/>
            <person name="Gryganskyi A."/>
            <person name="Hameed K."/>
            <person name="Tschaplinski T."/>
            <person name="Misztal P."/>
            <person name="Wu S."/>
            <person name="Desiro A."/>
            <person name="Vande Pol N."/>
            <person name="Du Z.-Y."/>
            <person name="Zienkiewicz A."/>
            <person name="Zienkiewicz K."/>
            <person name="Morin E."/>
            <person name="Tisserant E."/>
            <person name="Splivallo R."/>
            <person name="Hainaut M."/>
            <person name="Henrissat B."/>
            <person name="Ohm R."/>
            <person name="Kuo A."/>
            <person name="Yan J."/>
            <person name="Lipzen A."/>
            <person name="Nolan M."/>
            <person name="Labutti K."/>
            <person name="Barry K."/>
            <person name="Goldstein A."/>
            <person name="Labbe J."/>
            <person name="Schadt C."/>
            <person name="Tuskan G."/>
            <person name="Grigoriev I."/>
            <person name="Martin F."/>
            <person name="Vilgalys R."/>
            <person name="Bonito G."/>
        </authorList>
    </citation>
    <scope>NUCLEOTIDE SEQUENCE [LARGE SCALE GENOMIC DNA]</scope>
    <source>
        <strain evidence="2 3">AG-77</strain>
    </source>
</reference>
<name>A0A197KDM1_9FUNG</name>
<protein>
    <recommendedName>
        <fullName evidence="1">Arm-like repeat domain-containing protein</fullName>
    </recommendedName>
</protein>
<dbReference type="Proteomes" id="UP000078512">
    <property type="component" value="Unassembled WGS sequence"/>
</dbReference>
<dbReference type="AlphaFoldDB" id="A0A197KDM1"/>
<gene>
    <name evidence="2" type="ORF">K457DRAFT_494625</name>
</gene>
<evidence type="ECO:0000313" key="3">
    <source>
        <dbReference type="Proteomes" id="UP000078512"/>
    </source>
</evidence>
<evidence type="ECO:0000313" key="2">
    <source>
        <dbReference type="EMBL" id="OAQ35807.1"/>
    </source>
</evidence>
<feature type="domain" description="Arm-like repeat" evidence="1">
    <location>
        <begin position="69"/>
        <end position="290"/>
    </location>
</feature>
<keyword evidence="3" id="KW-1185">Reference proteome</keyword>
<evidence type="ECO:0000259" key="1">
    <source>
        <dbReference type="Pfam" id="PF23948"/>
    </source>
</evidence>
<dbReference type="Pfam" id="PF23948">
    <property type="entry name" value="ARM_5"/>
    <property type="match status" value="1"/>
</dbReference>
<dbReference type="OrthoDB" id="2435592at2759"/>
<dbReference type="EMBL" id="KV442013">
    <property type="protein sequence ID" value="OAQ35807.1"/>
    <property type="molecule type" value="Genomic_DNA"/>
</dbReference>
<sequence length="325" mass="36078">MTVHPLNVFFENMPRPAIKTDLPRPQQRIERTDQLIYCSSLLLQDSLPLSSAEQGPTLDKAELAWVAEMKNDPMERDRLLWLAARMVDKFVQDAMKDSTEIAEIVALGPILQKEPYRKLLSSFIKEFDDSQLLDVDLLQGLVQVVQSATPGYLLSDDLVKILSILRIRLQGTHQQSSEYPYHLTLAISRVLDVMADHKTQDLDRVLEHEPLSGVLSGLKGSTDPYLMYQACYAFQALQYVPNNETVLQAVLRHSRGVVDGVVKITALGQLDLGSVLEGLGNLQEALGGMMGVAGTVYGGVNMEPARRNLGMPPSEPLMLLQKLVS</sequence>